<keyword evidence="3" id="KW-0853">WD repeat</keyword>
<dbReference type="InterPro" id="IPR015943">
    <property type="entry name" value="WD40/YVTN_repeat-like_dom_sf"/>
</dbReference>
<evidence type="ECO:0000256" key="4">
    <source>
        <dbReference type="ARBA" id="ARBA00022737"/>
    </source>
</evidence>
<dbReference type="KEGG" id="cdep:91088375"/>
<dbReference type="GO" id="GO:0034388">
    <property type="term" value="C:Pwp2p-containing subcomplex of 90S preribosome"/>
    <property type="evidence" value="ECO:0007669"/>
    <property type="project" value="TreeGrafter"/>
</dbReference>
<evidence type="ECO:0000256" key="5">
    <source>
        <dbReference type="ARBA" id="ARBA00023242"/>
    </source>
</evidence>
<keyword evidence="4" id="KW-0677">Repeat</keyword>
<keyword evidence="2" id="KW-0698">rRNA processing</keyword>
<evidence type="ECO:0000256" key="3">
    <source>
        <dbReference type="ARBA" id="ARBA00022574"/>
    </source>
</evidence>
<organism evidence="8 9">
    <name type="scientific">Cryptococcus depauperatus CBS 7841</name>
    <dbReference type="NCBI Taxonomy" id="1295531"/>
    <lineage>
        <taxon>Eukaryota</taxon>
        <taxon>Fungi</taxon>
        <taxon>Dikarya</taxon>
        <taxon>Basidiomycota</taxon>
        <taxon>Agaricomycotina</taxon>
        <taxon>Tremellomycetes</taxon>
        <taxon>Tremellales</taxon>
        <taxon>Cryptococcaceae</taxon>
        <taxon>Cryptococcus</taxon>
    </lineage>
</organism>
<dbReference type="EMBL" id="CP143788">
    <property type="protein sequence ID" value="WVN88950.1"/>
    <property type="molecule type" value="Genomic_DNA"/>
</dbReference>
<sequence length="614" mass="67015">MARNKKKSHKAVNQAPIERKEIVHGWEKDEEELELEEALFGRSKKRVKVTAHDDSQDGMSDVDDSDLFVVDAPLASQFQVDLKGDTLPGETFESDSESDSDTSQTSEGMNEFRADSSSASSDNNGHVDSDDEEYGKNRPTIHVPEDIIDLDEISRQESSRNKKKPIWHDPADELVGVDISESRRLKKIERGKRKLNASEVVVGKDLERRLREQFETLHPPPEWSKNRSFVGTPSLSSLLTSTKSFVAPSISSIIHGQQAALPQGTLDLKRMRNANQANPTIGKRDAEGGNGGVVDFAWHPVKTVSVMAVAGGDRRIRFFNVDGHSNLSLLTLHIPSLPLSRSTFHPLGTSLLLTGNRPFYYTYDLAAQRCIRSPRNLWGSKTIGSAPNSLHRHTFSPNGSLLAVAGRRGAVSVLEWGHSGAGAVVAELRSGRGGSITDLVFSSDGKELSVLGGRDGADIEIWDIGERQVKGAWRDDRALGGVVLERSNDGQYTAVGSTTGIVSLYSTQSLSPAQSTSIPYHLTPSPIKSLEHLTTPITSLSFHPSSQILCSASLTRKDQLKLYHLPSGTAFSNWPTPNTPLGRVTSTGFSSGGEWLGVGNQKGMVLLWSLRHYA</sequence>
<dbReference type="InterPro" id="IPR001680">
    <property type="entry name" value="WD40_rpt"/>
</dbReference>
<name>A0AAJ8M200_9TREE</name>
<dbReference type="FunFam" id="2.130.10.10:FF:000908">
    <property type="entry name" value="U3 small nucleolar RNA-associated protein 18"/>
    <property type="match status" value="1"/>
</dbReference>
<reference evidence="8" key="2">
    <citation type="journal article" date="2022" name="Elife">
        <title>Obligate sexual reproduction of a homothallic fungus closely related to the Cryptococcus pathogenic species complex.</title>
        <authorList>
            <person name="Passer A.R."/>
            <person name="Clancey S.A."/>
            <person name="Shea T."/>
            <person name="David-Palma M."/>
            <person name="Averette A.F."/>
            <person name="Boekhout T."/>
            <person name="Porcel B.M."/>
            <person name="Nowrousian M."/>
            <person name="Cuomo C.A."/>
            <person name="Sun S."/>
            <person name="Heitman J."/>
            <person name="Coelho M.A."/>
        </authorList>
    </citation>
    <scope>NUCLEOTIDE SEQUENCE</scope>
    <source>
        <strain evidence="8">CBS 7841</strain>
    </source>
</reference>
<feature type="compositionally biased region" description="Basic and acidic residues" evidence="7">
    <location>
        <begin position="152"/>
        <end position="167"/>
    </location>
</feature>
<feature type="region of interest" description="Disordered" evidence="7">
    <location>
        <begin position="79"/>
        <end position="167"/>
    </location>
</feature>
<feature type="compositionally biased region" description="Low complexity" evidence="7">
    <location>
        <begin position="115"/>
        <end position="124"/>
    </location>
</feature>
<dbReference type="PANTHER" id="PTHR18359">
    <property type="entry name" value="WD-REPEAT PROTEIN-RELATED"/>
    <property type="match status" value="1"/>
</dbReference>
<evidence type="ECO:0000313" key="8">
    <source>
        <dbReference type="EMBL" id="WVN88950.1"/>
    </source>
</evidence>
<dbReference type="Pfam" id="PF00400">
    <property type="entry name" value="WD40"/>
    <property type="match status" value="1"/>
</dbReference>
<feature type="region of interest" description="Disordered" evidence="7">
    <location>
        <begin position="41"/>
        <end position="64"/>
    </location>
</feature>
<reference evidence="8" key="1">
    <citation type="submission" date="2016-06" db="EMBL/GenBank/DDBJ databases">
        <authorList>
            <person name="Cuomo C."/>
            <person name="Litvintseva A."/>
            <person name="Heitman J."/>
            <person name="Chen Y."/>
            <person name="Sun S."/>
            <person name="Springer D."/>
            <person name="Dromer F."/>
            <person name="Young S."/>
            <person name="Zeng Q."/>
            <person name="Chapman S."/>
            <person name="Gujja S."/>
            <person name="Saif S."/>
            <person name="Birren B."/>
        </authorList>
    </citation>
    <scope>NUCLEOTIDE SEQUENCE</scope>
    <source>
        <strain evidence="8">CBS 7841</strain>
    </source>
</reference>
<dbReference type="RefSeq" id="XP_066069650.1">
    <property type="nucleotide sequence ID" value="XM_066213553.1"/>
</dbReference>
<dbReference type="Gene3D" id="2.130.10.10">
    <property type="entry name" value="YVTN repeat-like/Quinoprotein amine dehydrogenase"/>
    <property type="match status" value="1"/>
</dbReference>
<proteinExistence type="inferred from homology"/>
<dbReference type="PANTHER" id="PTHR18359:SF0">
    <property type="entry name" value="U3 SMALL NUCLEOLAR RNA-ASSOCIATED PROTEIN 18 HOMOLOG"/>
    <property type="match status" value="1"/>
</dbReference>
<evidence type="ECO:0000256" key="2">
    <source>
        <dbReference type="ARBA" id="ARBA00022552"/>
    </source>
</evidence>
<dbReference type="InterPro" id="IPR036322">
    <property type="entry name" value="WD40_repeat_dom_sf"/>
</dbReference>
<dbReference type="Proteomes" id="UP000094043">
    <property type="component" value="Chromosome 5"/>
</dbReference>
<dbReference type="GO" id="GO:0032040">
    <property type="term" value="C:small-subunit processome"/>
    <property type="evidence" value="ECO:0007669"/>
    <property type="project" value="TreeGrafter"/>
</dbReference>
<dbReference type="InterPro" id="IPR045161">
    <property type="entry name" value="Utp18"/>
</dbReference>
<comment type="similarity">
    <text evidence="6">Belongs to the WD repeat UTP18 family.</text>
</comment>
<dbReference type="AlphaFoldDB" id="A0AAJ8M200"/>
<evidence type="ECO:0000256" key="6">
    <source>
        <dbReference type="ARBA" id="ARBA00025767"/>
    </source>
</evidence>
<evidence type="ECO:0000256" key="7">
    <source>
        <dbReference type="SAM" id="MobiDB-lite"/>
    </source>
</evidence>
<evidence type="ECO:0000313" key="9">
    <source>
        <dbReference type="Proteomes" id="UP000094043"/>
    </source>
</evidence>
<keyword evidence="9" id="KW-1185">Reference proteome</keyword>
<reference evidence="8" key="3">
    <citation type="submission" date="2024-01" db="EMBL/GenBank/DDBJ databases">
        <authorList>
            <person name="Coelho M.A."/>
            <person name="David-Palma M."/>
            <person name="Shea T."/>
            <person name="Sun S."/>
            <person name="Cuomo C.A."/>
            <person name="Heitman J."/>
        </authorList>
    </citation>
    <scope>NUCLEOTIDE SEQUENCE</scope>
    <source>
        <strain evidence="8">CBS 7841</strain>
    </source>
</reference>
<evidence type="ECO:0008006" key="10">
    <source>
        <dbReference type="Google" id="ProtNLM"/>
    </source>
</evidence>
<keyword evidence="5" id="KW-0539">Nucleus</keyword>
<gene>
    <name evidence="8" type="ORF">L203_104165</name>
</gene>
<dbReference type="SMART" id="SM00320">
    <property type="entry name" value="WD40"/>
    <property type="match status" value="4"/>
</dbReference>
<protein>
    <recommendedName>
        <fullName evidence="10">U3 small nucleolar RNA-associated protein 18</fullName>
    </recommendedName>
</protein>
<evidence type="ECO:0000256" key="1">
    <source>
        <dbReference type="ARBA" id="ARBA00004604"/>
    </source>
</evidence>
<dbReference type="GeneID" id="91088375"/>
<comment type="subcellular location">
    <subcellularLocation>
        <location evidence="1">Nucleus</location>
        <location evidence="1">Nucleolus</location>
    </subcellularLocation>
</comment>
<dbReference type="GO" id="GO:0006364">
    <property type="term" value="P:rRNA processing"/>
    <property type="evidence" value="ECO:0007669"/>
    <property type="project" value="UniProtKB-KW"/>
</dbReference>
<dbReference type="SUPFAM" id="SSF50978">
    <property type="entry name" value="WD40 repeat-like"/>
    <property type="match status" value="1"/>
</dbReference>
<accession>A0AAJ8M200</accession>